<evidence type="ECO:0000256" key="3">
    <source>
        <dbReference type="ARBA" id="ARBA00023015"/>
    </source>
</evidence>
<dbReference type="EMBL" id="MN883663">
    <property type="protein sequence ID" value="QOJ43716.1"/>
    <property type="molecule type" value="mRNA"/>
</dbReference>
<evidence type="ECO:0000259" key="8">
    <source>
        <dbReference type="PROSITE" id="PS50888"/>
    </source>
</evidence>
<dbReference type="Gene3D" id="4.10.280.10">
    <property type="entry name" value="Helix-loop-helix DNA-binding domain"/>
    <property type="match status" value="1"/>
</dbReference>
<dbReference type="GO" id="GO:0000976">
    <property type="term" value="F:transcription cis-regulatory region binding"/>
    <property type="evidence" value="ECO:0007669"/>
    <property type="project" value="TreeGrafter"/>
</dbReference>
<evidence type="ECO:0000256" key="4">
    <source>
        <dbReference type="ARBA" id="ARBA00023163"/>
    </source>
</evidence>
<sequence>MKMEMGFNGFWADEDRAMAMAVLGQHAFDYLTASQLAAEGLVPAVSGDADLQTKLVDLVEGPTGFDTWAYAIFWQISRSKSGDLVLGWGDGHLREARDGEAEIGSGSSGSESDAHQKMRKRVLQKLHLLYGGSDDENYALRLDRVTDAEMFFLASMYFSFPRGHDGPGRVLVSNKHLWIPDSALRSPTSSGYCARAFLARSAGFRTVVLLSFDSGVLELGSMKHVAESMEAVQAIKSAFERKDGARKATAQEFAPKIFGKDLSIVRAPVVSVAKVEESSFEVNSSNGHRHQQHQLMLNGNGNRKGLNWHQARPANSNANLTHKFGNGVVMVGSEAESMQRSFAHQSNGLNHFQPLKQVQQQQQQQVQQSRQIDFSAGPSSGALGARIGAQESEQSDVEASCKEERTANLDVRRPRKRGRKPANGREEPLNHVEAERQRREKLNQRFYALRAVVPNISKMDKASLLGDAIAYITDLQKKLREMESERQRWSEGTSGDYEKRAFHNPEVDVQVVHDDAIVRVSCPLDSHPASKVIQAFREEQINVVESKVSANDESVVHTFIVKSNGLEPLTREKLIAAMSREMNST</sequence>
<dbReference type="InterPro" id="IPR036638">
    <property type="entry name" value="HLH_DNA-bd_sf"/>
</dbReference>
<dbReference type="InterPro" id="IPR011598">
    <property type="entry name" value="bHLH_dom"/>
</dbReference>
<feature type="domain" description="BHLH" evidence="8">
    <location>
        <begin position="426"/>
        <end position="475"/>
    </location>
</feature>
<dbReference type="InterPro" id="IPR025610">
    <property type="entry name" value="MYC/MYB_N"/>
</dbReference>
<dbReference type="FunFam" id="4.10.280.10:FF:000078">
    <property type="entry name" value="Transcription factor bHLH13"/>
    <property type="match status" value="1"/>
</dbReference>
<feature type="compositionally biased region" description="Basic and acidic residues" evidence="7">
    <location>
        <begin position="399"/>
        <end position="412"/>
    </location>
</feature>
<dbReference type="Pfam" id="PF14215">
    <property type="entry name" value="bHLH-MYC_N"/>
    <property type="match status" value="1"/>
</dbReference>
<dbReference type="PANTHER" id="PTHR11514">
    <property type="entry name" value="MYC"/>
    <property type="match status" value="1"/>
</dbReference>
<dbReference type="Pfam" id="PF00010">
    <property type="entry name" value="HLH"/>
    <property type="match status" value="1"/>
</dbReference>
<reference evidence="9" key="1">
    <citation type="submission" date="2019-12" db="EMBL/GenBank/DDBJ databases">
        <title>Identification of the bHLH gene family in Dracaena cambodiana reveals candidate genes involved in flavonoid biosynthesis.</title>
        <authorList>
            <person name="Zhu J."/>
            <person name="Peng S."/>
        </authorList>
    </citation>
    <scope>NUCLEOTIDE SEQUENCE</scope>
</reference>
<keyword evidence="5 6" id="KW-0539">Nucleus</keyword>
<comment type="subcellular location">
    <subcellularLocation>
        <location evidence="1 6">Nucleus</location>
    </subcellularLocation>
</comment>
<dbReference type="SUPFAM" id="SSF47459">
    <property type="entry name" value="HLH, helix-loop-helix DNA-binding domain"/>
    <property type="match status" value="1"/>
</dbReference>
<keyword evidence="3 6" id="KW-0805">Transcription regulation</keyword>
<evidence type="ECO:0000256" key="5">
    <source>
        <dbReference type="ARBA" id="ARBA00023242"/>
    </source>
</evidence>
<feature type="compositionally biased region" description="Low complexity" evidence="7">
    <location>
        <begin position="357"/>
        <end position="368"/>
    </location>
</feature>
<evidence type="ECO:0000313" key="9">
    <source>
        <dbReference type="EMBL" id="QOJ43716.1"/>
    </source>
</evidence>
<dbReference type="GO" id="GO:0046983">
    <property type="term" value="F:protein dimerization activity"/>
    <property type="evidence" value="ECO:0007669"/>
    <property type="project" value="InterPro"/>
</dbReference>
<dbReference type="GO" id="GO:0005634">
    <property type="term" value="C:nucleus"/>
    <property type="evidence" value="ECO:0007669"/>
    <property type="project" value="UniProtKB-SubCell"/>
</dbReference>
<dbReference type="PROSITE" id="PS50888">
    <property type="entry name" value="BHLH"/>
    <property type="match status" value="1"/>
</dbReference>
<proteinExistence type="evidence at transcript level"/>
<gene>
    <name evidence="9" type="primary">bHLH55</name>
</gene>
<feature type="compositionally biased region" description="Basic and acidic residues" evidence="7">
    <location>
        <begin position="423"/>
        <end position="437"/>
    </location>
</feature>
<dbReference type="GO" id="GO:0003700">
    <property type="term" value="F:DNA-binding transcription factor activity"/>
    <property type="evidence" value="ECO:0007669"/>
    <property type="project" value="InterPro"/>
</dbReference>
<dbReference type="Pfam" id="PF22754">
    <property type="entry name" value="bHLH-TF_ACT-like_plant"/>
    <property type="match status" value="1"/>
</dbReference>
<keyword evidence="4 6" id="KW-0804">Transcription</keyword>
<accession>A0A7M3UQL3</accession>
<dbReference type="AlphaFoldDB" id="A0A7M3UQL3"/>
<organism evidence="9">
    <name type="scientific">Dracaena cambodiana</name>
    <dbReference type="NCBI Taxonomy" id="580341"/>
    <lineage>
        <taxon>Eukaryota</taxon>
        <taxon>Viridiplantae</taxon>
        <taxon>Streptophyta</taxon>
        <taxon>Embryophyta</taxon>
        <taxon>Tracheophyta</taxon>
        <taxon>Spermatophyta</taxon>
        <taxon>Magnoliopsida</taxon>
        <taxon>Liliopsida</taxon>
        <taxon>Asparagales</taxon>
        <taxon>Asparagaceae</taxon>
        <taxon>Nolinoideae</taxon>
        <taxon>Dracaena</taxon>
    </lineage>
</organism>
<dbReference type="InterPro" id="IPR045084">
    <property type="entry name" value="AIB/MYC-like"/>
</dbReference>
<dbReference type="InterPro" id="IPR054502">
    <property type="entry name" value="bHLH-TF_ACT-like_plant"/>
</dbReference>
<evidence type="ECO:0000256" key="6">
    <source>
        <dbReference type="RuleBase" id="RU369104"/>
    </source>
</evidence>
<evidence type="ECO:0000256" key="1">
    <source>
        <dbReference type="ARBA" id="ARBA00004123"/>
    </source>
</evidence>
<comment type="similarity">
    <text evidence="2">Belongs to the bHLH protein family.</text>
</comment>
<evidence type="ECO:0000256" key="2">
    <source>
        <dbReference type="ARBA" id="ARBA00005510"/>
    </source>
</evidence>
<name>A0A7M3UQL3_9ASPA</name>
<dbReference type="PANTHER" id="PTHR11514:SF139">
    <property type="entry name" value="TRANSCRIPTION FACTOR"/>
    <property type="match status" value="1"/>
</dbReference>
<dbReference type="SMART" id="SM00353">
    <property type="entry name" value="HLH"/>
    <property type="match status" value="1"/>
</dbReference>
<protein>
    <recommendedName>
        <fullName evidence="6">Transcription factor</fullName>
        <shortName evidence="6">bHLH transcription factor</shortName>
    </recommendedName>
    <alternativeName>
        <fullName evidence="6">Basic helix-loop-helix protein</fullName>
    </alternativeName>
</protein>
<feature type="compositionally biased region" description="Basic residues" evidence="7">
    <location>
        <begin position="413"/>
        <end position="422"/>
    </location>
</feature>
<feature type="region of interest" description="Disordered" evidence="7">
    <location>
        <begin position="356"/>
        <end position="437"/>
    </location>
</feature>
<dbReference type="CDD" id="cd11449">
    <property type="entry name" value="bHLH_AtAIB_like"/>
    <property type="match status" value="1"/>
</dbReference>
<evidence type="ECO:0000256" key="7">
    <source>
        <dbReference type="SAM" id="MobiDB-lite"/>
    </source>
</evidence>